<keyword evidence="1" id="KW-1133">Transmembrane helix</keyword>
<organism evidence="4 5">
    <name type="scientific">Metabacillus litoralis</name>
    <dbReference type="NCBI Taxonomy" id="152268"/>
    <lineage>
        <taxon>Bacteria</taxon>
        <taxon>Bacillati</taxon>
        <taxon>Bacillota</taxon>
        <taxon>Bacilli</taxon>
        <taxon>Bacillales</taxon>
        <taxon>Bacillaceae</taxon>
        <taxon>Metabacillus</taxon>
    </lineage>
</organism>
<dbReference type="AlphaFoldDB" id="A0A5C6W061"/>
<evidence type="ECO:0000259" key="3">
    <source>
        <dbReference type="Pfam" id="PF08977"/>
    </source>
</evidence>
<dbReference type="Gene3D" id="3.30.70.1740">
    <property type="entry name" value="Bypass-of-forespore C, C-terminal domain"/>
    <property type="match status" value="1"/>
</dbReference>
<proteinExistence type="predicted"/>
<dbReference type="InterPro" id="IPR038117">
    <property type="entry name" value="BofC_C_sf"/>
</dbReference>
<reference evidence="4 5" key="1">
    <citation type="journal article" date="2005" name="Int. J. Syst. Evol. Microbiol.">
        <title>Bacillus litoralis sp. nov., isolated from a tidal flat of the Yellow Sea in Korea.</title>
        <authorList>
            <person name="Yoon J.H."/>
            <person name="Oh T.K."/>
        </authorList>
    </citation>
    <scope>NUCLEOTIDE SEQUENCE [LARGE SCALE GENOMIC DNA]</scope>
    <source>
        <strain evidence="4 5">SW-211</strain>
    </source>
</reference>
<evidence type="ECO:0000259" key="2">
    <source>
        <dbReference type="Pfam" id="PF08955"/>
    </source>
</evidence>
<feature type="domain" description="Bypass-of-forespore C N-terminal" evidence="3">
    <location>
        <begin position="51"/>
        <end position="100"/>
    </location>
</feature>
<evidence type="ECO:0000256" key="1">
    <source>
        <dbReference type="SAM" id="Phobius"/>
    </source>
</evidence>
<dbReference type="Gene3D" id="3.10.20.420">
    <property type="entry name" value="Bypass-of-forespore C, N-terminal domain"/>
    <property type="match status" value="1"/>
</dbReference>
<sequence>MNEVRLVSKFHRGHIITVCCILVFIVSITVTNGSHQYIRAEEQSVRDPLTIEVILQRKYLDGEVSEEITKETILSMEDFWASYESWQLVDQNEERVVFKKNIDDISPLLKTNGYFGIAGDGTLSIFNGRPETSEVIQSFFQIDMDKLESHKHDELIQGIRIQTKDQYLEVIKMFETYSKAEKK</sequence>
<dbReference type="Pfam" id="PF08955">
    <property type="entry name" value="BofC_C"/>
    <property type="match status" value="1"/>
</dbReference>
<name>A0A5C6W061_9BACI</name>
<evidence type="ECO:0000313" key="5">
    <source>
        <dbReference type="Proteomes" id="UP000321363"/>
    </source>
</evidence>
<feature type="domain" description="Bypass of forespore C C-terminal" evidence="2">
    <location>
        <begin position="103"/>
        <end position="175"/>
    </location>
</feature>
<keyword evidence="5" id="KW-1185">Reference proteome</keyword>
<accession>A0A5C6W061</accession>
<feature type="transmembrane region" description="Helical" evidence="1">
    <location>
        <begin position="12"/>
        <end position="30"/>
    </location>
</feature>
<evidence type="ECO:0000313" key="4">
    <source>
        <dbReference type="EMBL" id="TXC90326.1"/>
    </source>
</evidence>
<evidence type="ECO:0008006" key="6">
    <source>
        <dbReference type="Google" id="ProtNLM"/>
    </source>
</evidence>
<dbReference type="OrthoDB" id="2678751at2"/>
<comment type="caution">
    <text evidence="4">The sequence shown here is derived from an EMBL/GenBank/DDBJ whole genome shotgun (WGS) entry which is preliminary data.</text>
</comment>
<dbReference type="Pfam" id="PF08977">
    <property type="entry name" value="BOFC_N"/>
    <property type="match status" value="1"/>
</dbReference>
<dbReference type="InterPro" id="IPR015050">
    <property type="entry name" value="BofC_C"/>
</dbReference>
<keyword evidence="1" id="KW-0472">Membrane</keyword>
<protein>
    <recommendedName>
        <fullName evidence="6">Bypass-of-forespore protein C</fullName>
    </recommendedName>
</protein>
<dbReference type="InterPro" id="IPR038118">
    <property type="entry name" value="BOFC_N_sf"/>
</dbReference>
<gene>
    <name evidence="4" type="ORF">FS935_13490</name>
</gene>
<dbReference type="Proteomes" id="UP000321363">
    <property type="component" value="Unassembled WGS sequence"/>
</dbReference>
<keyword evidence="1" id="KW-0812">Transmembrane</keyword>
<dbReference type="InterPro" id="IPR015071">
    <property type="entry name" value="BOFC_N"/>
</dbReference>
<dbReference type="EMBL" id="VOQF01000007">
    <property type="protein sequence ID" value="TXC90326.1"/>
    <property type="molecule type" value="Genomic_DNA"/>
</dbReference>